<comment type="caution">
    <text evidence="1">The sequence shown here is derived from an EMBL/GenBank/DDBJ whole genome shotgun (WGS) entry which is preliminary data.</text>
</comment>
<protein>
    <submittedName>
        <fullName evidence="1">Uncharacterized protein</fullName>
    </submittedName>
</protein>
<dbReference type="Proteomes" id="UP001210231">
    <property type="component" value="Unassembled WGS sequence"/>
</dbReference>
<keyword evidence="2" id="KW-1185">Reference proteome</keyword>
<dbReference type="EMBL" id="JAQGEF010000008">
    <property type="protein sequence ID" value="MDA3614921.1"/>
    <property type="molecule type" value="Genomic_DNA"/>
</dbReference>
<gene>
    <name evidence="1" type="ORF">O3P16_08885</name>
</gene>
<name>A0ABT4UJB4_9BACT</name>
<accession>A0ABT4UJB4</accession>
<evidence type="ECO:0000313" key="2">
    <source>
        <dbReference type="Proteomes" id="UP001210231"/>
    </source>
</evidence>
<evidence type="ECO:0000313" key="1">
    <source>
        <dbReference type="EMBL" id="MDA3614921.1"/>
    </source>
</evidence>
<proteinExistence type="predicted"/>
<reference evidence="1 2" key="1">
    <citation type="submission" date="2022-12" db="EMBL/GenBank/DDBJ databases">
        <title>Chitinophagaceae gen. sp. nov., a new member of the family Chitinophagaceae, isolated from soil in a chemical factory.</title>
        <authorList>
            <person name="Ke Z."/>
        </authorList>
    </citation>
    <scope>NUCLEOTIDE SEQUENCE [LARGE SCALE GENOMIC DNA]</scope>
    <source>
        <strain evidence="1 2">LY-5</strain>
    </source>
</reference>
<sequence>MKEIACMLAMESFSRSYQIQSSFNFTSSKCLLFMHVLVAVTVQYIFRRRWAAGCSGRRQSGGHVPAKVLLKIYRTVYKLSDARGDTPQQPERMLTCF</sequence>
<organism evidence="1 2">
    <name type="scientific">Polluticaenibacter yanchengensis</name>
    <dbReference type="NCBI Taxonomy" id="3014562"/>
    <lineage>
        <taxon>Bacteria</taxon>
        <taxon>Pseudomonadati</taxon>
        <taxon>Bacteroidota</taxon>
        <taxon>Chitinophagia</taxon>
        <taxon>Chitinophagales</taxon>
        <taxon>Chitinophagaceae</taxon>
        <taxon>Polluticaenibacter</taxon>
    </lineage>
</organism>